<accession>A0A9D2EK54</accession>
<dbReference type="Pfam" id="PF12650">
    <property type="entry name" value="DUF3784"/>
    <property type="match status" value="1"/>
</dbReference>
<protein>
    <submittedName>
        <fullName evidence="2">DUF3784 domain-containing protein</fullName>
    </submittedName>
</protein>
<reference evidence="2" key="1">
    <citation type="journal article" date="2021" name="PeerJ">
        <title>Extensive microbial diversity within the chicken gut microbiome revealed by metagenomics and culture.</title>
        <authorList>
            <person name="Gilroy R."/>
            <person name="Ravi A."/>
            <person name="Getino M."/>
            <person name="Pursley I."/>
            <person name="Horton D.L."/>
            <person name="Alikhan N.F."/>
            <person name="Baker D."/>
            <person name="Gharbi K."/>
            <person name="Hall N."/>
            <person name="Watson M."/>
            <person name="Adriaenssens E.M."/>
            <person name="Foster-Nyarko E."/>
            <person name="Jarju S."/>
            <person name="Secka A."/>
            <person name="Antonio M."/>
            <person name="Oren A."/>
            <person name="Chaudhuri R.R."/>
            <person name="La Ragione R."/>
            <person name="Hildebrand F."/>
            <person name="Pallen M.J."/>
        </authorList>
    </citation>
    <scope>NUCLEOTIDE SEQUENCE</scope>
    <source>
        <strain evidence="2">CHK179-28034</strain>
    </source>
</reference>
<evidence type="ECO:0000313" key="3">
    <source>
        <dbReference type="Proteomes" id="UP000824049"/>
    </source>
</evidence>
<feature type="transmembrane region" description="Helical" evidence="1">
    <location>
        <begin position="73"/>
        <end position="88"/>
    </location>
</feature>
<organism evidence="2 3">
    <name type="scientific">Candidatus Anaerobutyricum stercoris</name>
    <dbReference type="NCBI Taxonomy" id="2838457"/>
    <lineage>
        <taxon>Bacteria</taxon>
        <taxon>Bacillati</taxon>
        <taxon>Bacillota</taxon>
        <taxon>Clostridia</taxon>
        <taxon>Lachnospirales</taxon>
        <taxon>Lachnospiraceae</taxon>
        <taxon>Anaerobutyricum</taxon>
    </lineage>
</organism>
<dbReference type="AlphaFoldDB" id="A0A9D2EK54"/>
<name>A0A9D2EK54_9FIRM</name>
<evidence type="ECO:0000256" key="1">
    <source>
        <dbReference type="SAM" id="Phobius"/>
    </source>
</evidence>
<keyword evidence="1" id="KW-0812">Transmembrane</keyword>
<dbReference type="Proteomes" id="UP000824049">
    <property type="component" value="Unassembled WGS sequence"/>
</dbReference>
<keyword evidence="1" id="KW-0472">Membrane</keyword>
<gene>
    <name evidence="2" type="ORF">H9968_03585</name>
</gene>
<dbReference type="EMBL" id="DXBR01000038">
    <property type="protein sequence ID" value="HIZ38997.1"/>
    <property type="molecule type" value="Genomic_DNA"/>
</dbReference>
<reference evidence="2" key="2">
    <citation type="submission" date="2021-04" db="EMBL/GenBank/DDBJ databases">
        <authorList>
            <person name="Gilroy R."/>
        </authorList>
    </citation>
    <scope>NUCLEOTIDE SEQUENCE</scope>
    <source>
        <strain evidence="2">CHK179-28034</strain>
    </source>
</reference>
<keyword evidence="1" id="KW-1133">Transmembrane helix</keyword>
<evidence type="ECO:0000313" key="2">
    <source>
        <dbReference type="EMBL" id="HIZ38997.1"/>
    </source>
</evidence>
<sequence length="96" mass="10972">MALLMFFMGRYFCNSKGKASNLLTGYNMRPENERKQFDEDAMCRIYGKRMMGMAVPFVCGAAIDFFKPGAGCTAAWVVWIVLFVMLCIKRTSMEKK</sequence>
<comment type="caution">
    <text evidence="2">The sequence shown here is derived from an EMBL/GenBank/DDBJ whole genome shotgun (WGS) entry which is preliminary data.</text>
</comment>
<dbReference type="InterPro" id="IPR017259">
    <property type="entry name" value="UCP037672"/>
</dbReference>
<proteinExistence type="predicted"/>